<sequence length="1044" mass="115227">MRTVLRYKWVVIMAWIGMTILAITTMPDLERMTRESEPKIPAEFSSQVAKNLKKEMNNSSKSSKDVDVLAVFHSDNPLTKKEQSEIKDGIHQLQSDKELGVSNVVTHFDEKELKDQFVSQDQSTVMALFTVNRSGKKLSDVRGDLNKALKSVSVEHYLTGSKLIQDDFGQTTLAGVEKTETIAVLFIIVVLIAVFRSPVAPVISLLSVGISYITSLAAVAHMVEWWGFPFANFTQIFLVLVLFGVGTDYNILLFARFKEEIAKRKSVAESIVVTYQTAGKTVFYSAIAVLIGFSCLAFARFSVYQAGVAVAVGVLFLMGSLLTIVPFFMSLLGMKMFWPMRRVKGKVDSRIWPALSSFSFRRPLVGLLIVALLSVPILFFHQGTLSYNSLDEVDDSYESVKGYNLVAKEFSPGQTMPVEVVLKNDDQKLDSPESLAYIDELTDNLERVPGVDKVYGPTRPKGVPIEEAYVNKQTKKTKEGLHDAEDGTEQIKTGLDEAVAKMNAGNQDMSQTDQLYKGTLAAQNGVHEVGNTTKKIQVGLDQGAAGAAQIQAGLSEMHDRMQALSEGTAELTNYYQQLQAGYQKMATGYRALQKGINPGLKAVVVAQQKILSEWKNPTGRKDKLARIAFKTSTEGLNIAVNQLSSKMMLLNHTFADTNQKLATLNGKFDKISTGQKQMADGLGKMEVEMGKLSAGLREGSAGEAKVTNALGEIDRGLGRVANGQKKLNEGLYAMNGDLKQLQKGLSKSSKGLGEIDHGLENAQGFLGEVSDTRASHTFFLPKEQREGKNFQKSLDAYMSDDRHIMNFRVVLTDDPYSEKAMKTAGEIDQTMDSKLKKTPYSDSIYGVGGLSSQNRDLNQLSTEDFSRTATYMMLGIALVLLWILRSFWNTVYVIASLVIAYFSALAASEVIFREGFDYPGLTWSAPFFSLIMVVSLGVDYSIFLMMRYLEYRNCHPGKGIVEASRKIGGVVFSAAIILSGTFAALYPSKILTLMEVATVVIIGLFMMALLMLPLFLPAMMSITRRLNVDPDEKNHHHPEERSVS</sequence>
<dbReference type="Gene3D" id="1.20.1640.10">
    <property type="entry name" value="Multidrug efflux transporter AcrB transmembrane domain"/>
    <property type="match status" value="2"/>
</dbReference>
<keyword evidence="10" id="KW-1185">Reference proteome</keyword>
<dbReference type="PANTHER" id="PTHR33406">
    <property type="entry name" value="MEMBRANE PROTEIN MJ1562-RELATED"/>
    <property type="match status" value="1"/>
</dbReference>
<keyword evidence="5 7" id="KW-1133">Transmembrane helix</keyword>
<feature type="transmembrane region" description="Helical" evidence="7">
    <location>
        <begin position="233"/>
        <end position="255"/>
    </location>
</feature>
<feature type="transmembrane region" description="Helical" evidence="7">
    <location>
        <begin position="924"/>
        <end position="946"/>
    </location>
</feature>
<keyword evidence="4 7" id="KW-0812">Transmembrane</keyword>
<evidence type="ECO:0000256" key="5">
    <source>
        <dbReference type="ARBA" id="ARBA00022989"/>
    </source>
</evidence>
<accession>A0A1I6Q3P9</accession>
<feature type="transmembrane region" description="Helical" evidence="7">
    <location>
        <begin position="891"/>
        <end position="912"/>
    </location>
</feature>
<dbReference type="GO" id="GO:0005886">
    <property type="term" value="C:plasma membrane"/>
    <property type="evidence" value="ECO:0007669"/>
    <property type="project" value="UniProtKB-SubCell"/>
</dbReference>
<feature type="transmembrane region" description="Helical" evidence="7">
    <location>
        <begin position="282"/>
        <end position="303"/>
    </location>
</feature>
<proteinExistence type="inferred from homology"/>
<feature type="transmembrane region" description="Helical" evidence="7">
    <location>
        <begin position="364"/>
        <end position="381"/>
    </location>
</feature>
<dbReference type="RefSeq" id="WP_176391875.1">
    <property type="nucleotide sequence ID" value="NZ_FPAA01000002.1"/>
</dbReference>
<comment type="similarity">
    <text evidence="2">Belongs to the resistance-nodulation-cell division (RND) (TC 2.A.6) family. MmpL subfamily.</text>
</comment>
<evidence type="ECO:0000259" key="8">
    <source>
        <dbReference type="PROSITE" id="PS50156"/>
    </source>
</evidence>
<reference evidence="10" key="1">
    <citation type="submission" date="2016-10" db="EMBL/GenBank/DDBJ databases">
        <authorList>
            <person name="Varghese N."/>
            <person name="Submissions S."/>
        </authorList>
    </citation>
    <scope>NUCLEOTIDE SEQUENCE [LARGE SCALE GENOMIC DNA]</scope>
    <source>
        <strain evidence="10">DSM 45789</strain>
    </source>
</reference>
<feature type="transmembrane region" description="Helical" evidence="7">
    <location>
        <begin position="6"/>
        <end position="24"/>
    </location>
</feature>
<evidence type="ECO:0000256" key="6">
    <source>
        <dbReference type="ARBA" id="ARBA00023136"/>
    </source>
</evidence>
<protein>
    <submittedName>
        <fullName evidence="9">Putative drug exporter of the RND superfamily</fullName>
    </submittedName>
</protein>
<evidence type="ECO:0000256" key="3">
    <source>
        <dbReference type="ARBA" id="ARBA00022475"/>
    </source>
</evidence>
<evidence type="ECO:0000313" key="10">
    <source>
        <dbReference type="Proteomes" id="UP000198660"/>
    </source>
</evidence>
<name>A0A1I6Q3P9_9BACL</name>
<feature type="transmembrane region" description="Helical" evidence="7">
    <location>
        <begin position="309"/>
        <end position="332"/>
    </location>
</feature>
<organism evidence="9 10">
    <name type="scientific">Marininema halotolerans</name>
    <dbReference type="NCBI Taxonomy" id="1155944"/>
    <lineage>
        <taxon>Bacteria</taxon>
        <taxon>Bacillati</taxon>
        <taxon>Bacillota</taxon>
        <taxon>Bacilli</taxon>
        <taxon>Bacillales</taxon>
        <taxon>Thermoactinomycetaceae</taxon>
        <taxon>Marininema</taxon>
    </lineage>
</organism>
<dbReference type="InterPro" id="IPR000731">
    <property type="entry name" value="SSD"/>
</dbReference>
<feature type="transmembrane region" description="Helical" evidence="7">
    <location>
        <begin position="992"/>
        <end position="1016"/>
    </location>
</feature>
<dbReference type="InterPro" id="IPR004869">
    <property type="entry name" value="MMPL_dom"/>
</dbReference>
<dbReference type="AlphaFoldDB" id="A0A1I6Q3P9"/>
<feature type="transmembrane region" description="Helical" evidence="7">
    <location>
        <begin position="182"/>
        <end position="213"/>
    </location>
</feature>
<feature type="transmembrane region" description="Helical" evidence="7">
    <location>
        <begin position="865"/>
        <end position="884"/>
    </location>
</feature>
<evidence type="ECO:0000256" key="2">
    <source>
        <dbReference type="ARBA" id="ARBA00010157"/>
    </source>
</evidence>
<dbReference type="Gene3D" id="1.10.287.950">
    <property type="entry name" value="Methyl-accepting chemotaxis protein"/>
    <property type="match status" value="1"/>
</dbReference>
<dbReference type="InterPro" id="IPR050545">
    <property type="entry name" value="Mycobact_MmpL"/>
</dbReference>
<dbReference type="SUPFAM" id="SSF82866">
    <property type="entry name" value="Multidrug efflux transporter AcrB transmembrane domain"/>
    <property type="match status" value="2"/>
</dbReference>
<evidence type="ECO:0000256" key="1">
    <source>
        <dbReference type="ARBA" id="ARBA00004651"/>
    </source>
</evidence>
<keyword evidence="3" id="KW-1003">Cell membrane</keyword>
<evidence type="ECO:0000256" key="7">
    <source>
        <dbReference type="SAM" id="Phobius"/>
    </source>
</evidence>
<dbReference type="EMBL" id="FPAA01000002">
    <property type="protein sequence ID" value="SFS46970.1"/>
    <property type="molecule type" value="Genomic_DNA"/>
</dbReference>
<gene>
    <name evidence="9" type="ORF">SAMN05444972_102310</name>
</gene>
<comment type="subcellular location">
    <subcellularLocation>
        <location evidence="1">Cell membrane</location>
        <topology evidence="1">Multi-pass membrane protein</topology>
    </subcellularLocation>
</comment>
<feature type="domain" description="SSD" evidence="8">
    <location>
        <begin position="237"/>
        <end position="334"/>
    </location>
</feature>
<evidence type="ECO:0000313" key="9">
    <source>
        <dbReference type="EMBL" id="SFS46970.1"/>
    </source>
</evidence>
<dbReference type="Pfam" id="PF03176">
    <property type="entry name" value="MMPL"/>
    <property type="match status" value="2"/>
</dbReference>
<evidence type="ECO:0000256" key="4">
    <source>
        <dbReference type="ARBA" id="ARBA00022692"/>
    </source>
</evidence>
<dbReference type="PROSITE" id="PS50156">
    <property type="entry name" value="SSD"/>
    <property type="match status" value="1"/>
</dbReference>
<dbReference type="Proteomes" id="UP000198660">
    <property type="component" value="Unassembled WGS sequence"/>
</dbReference>
<keyword evidence="6 7" id="KW-0472">Membrane</keyword>
<feature type="transmembrane region" description="Helical" evidence="7">
    <location>
        <begin position="967"/>
        <end position="986"/>
    </location>
</feature>
<dbReference type="PANTHER" id="PTHR33406:SF6">
    <property type="entry name" value="MEMBRANE PROTEIN YDGH-RELATED"/>
    <property type="match status" value="1"/>
</dbReference>